<evidence type="ECO:0000256" key="5">
    <source>
        <dbReference type="ARBA" id="ARBA00022692"/>
    </source>
</evidence>
<dbReference type="GO" id="GO:0015276">
    <property type="term" value="F:ligand-gated monoatomic ion channel activity"/>
    <property type="evidence" value="ECO:0007669"/>
    <property type="project" value="InterPro"/>
</dbReference>
<sequence length="526" mass="59126">MSVVRRRERKEKLRKGEEQEEVAVALKKSFVEKKGEEGNGREVWVALAVRQGLGIYRLYSTFLEVDNTLTLLNAGKWVWKSRAPSRQISTPFHSSLVTPLHPPYTRLGGRRLVTSAVNNWPFFNLTLGADGSLRPHSGIDVSLLNTMAQYLNFTYSVVVPEDGQWGKVLDNGTVTGMIGMVASHRAQLAINEITINDLREDVVDFTFPYYLESTVIVTQAPAARNRAFAVLLPFTLRVWMLVVASTLTVGPALACINRARNRLLKTQVTSVHPLSHLSFNAIRSLLNQSSPRVPGEWPLRMVVYSWSLFCITIYAMYAGTLTAELARPAHEAPINSLVDLLRAIHTRGYKMGLVEGTSVEGILKEAESGIYWKLWDTFNTQTDYVNRSRAGVSKVLTGPYAFLIAQLSSEMLTERLGRQRFHMGREHFYPQSYGIACTTGSPLTAVLERILRRMAAAGLVQKWTKDEKVKVEVSRGNDEKGTIGAITIKHLQAAYFFLLLGYILSVLAFLLEWLKHNWDLRLVSNR</sequence>
<dbReference type="SMART" id="SM00079">
    <property type="entry name" value="PBPe"/>
    <property type="match status" value="1"/>
</dbReference>
<name>A0AAE1L3L9_PETCI</name>
<evidence type="ECO:0000256" key="2">
    <source>
        <dbReference type="ARBA" id="ARBA00008685"/>
    </source>
</evidence>
<protein>
    <submittedName>
        <fullName evidence="16">Uncharacterized protein</fullName>
    </submittedName>
</protein>
<dbReference type="AlphaFoldDB" id="A0AAE1L3L9"/>
<evidence type="ECO:0000256" key="3">
    <source>
        <dbReference type="ARBA" id="ARBA00022448"/>
    </source>
</evidence>
<dbReference type="Proteomes" id="UP001286313">
    <property type="component" value="Unassembled WGS sequence"/>
</dbReference>
<comment type="caution">
    <text evidence="16">The sequence shown here is derived from an EMBL/GenBank/DDBJ whole genome shotgun (WGS) entry which is preliminary data.</text>
</comment>
<dbReference type="InterPro" id="IPR052192">
    <property type="entry name" value="Insect_Ionotropic_Sensory_Rcpt"/>
</dbReference>
<dbReference type="PANTHER" id="PTHR42643:SF24">
    <property type="entry name" value="IONOTROPIC RECEPTOR 60A"/>
    <property type="match status" value="1"/>
</dbReference>
<evidence type="ECO:0000313" key="17">
    <source>
        <dbReference type="Proteomes" id="UP001286313"/>
    </source>
</evidence>
<feature type="domain" description="Ionotropic glutamate receptor C-terminal" evidence="14">
    <location>
        <begin position="110"/>
        <end position="466"/>
    </location>
</feature>
<dbReference type="PANTHER" id="PTHR42643">
    <property type="entry name" value="IONOTROPIC RECEPTOR 20A-RELATED"/>
    <property type="match status" value="1"/>
</dbReference>
<dbReference type="GO" id="GO:0005886">
    <property type="term" value="C:plasma membrane"/>
    <property type="evidence" value="ECO:0007669"/>
    <property type="project" value="UniProtKB-SubCell"/>
</dbReference>
<dbReference type="GO" id="GO:0050906">
    <property type="term" value="P:detection of stimulus involved in sensory perception"/>
    <property type="evidence" value="ECO:0007669"/>
    <property type="project" value="UniProtKB-ARBA"/>
</dbReference>
<evidence type="ECO:0000259" key="15">
    <source>
        <dbReference type="SMART" id="SM00918"/>
    </source>
</evidence>
<feature type="transmembrane region" description="Helical" evidence="13">
    <location>
        <begin position="493"/>
        <end position="514"/>
    </location>
</feature>
<keyword evidence="7" id="KW-0406">Ion transport</keyword>
<evidence type="ECO:0000256" key="1">
    <source>
        <dbReference type="ARBA" id="ARBA00004651"/>
    </source>
</evidence>
<evidence type="ECO:0000256" key="12">
    <source>
        <dbReference type="ARBA" id="ARBA00023303"/>
    </source>
</evidence>
<dbReference type="EMBL" id="JAWQEG010000329">
    <property type="protein sequence ID" value="KAK3891550.1"/>
    <property type="molecule type" value="Genomic_DNA"/>
</dbReference>
<evidence type="ECO:0000256" key="6">
    <source>
        <dbReference type="ARBA" id="ARBA00022989"/>
    </source>
</evidence>
<dbReference type="SMART" id="SM00918">
    <property type="entry name" value="Lig_chan-Glu_bd"/>
    <property type="match status" value="1"/>
</dbReference>
<accession>A0AAE1L3L9</accession>
<evidence type="ECO:0000256" key="4">
    <source>
        <dbReference type="ARBA" id="ARBA00022475"/>
    </source>
</evidence>
<evidence type="ECO:0000256" key="10">
    <source>
        <dbReference type="ARBA" id="ARBA00023180"/>
    </source>
</evidence>
<dbReference type="InterPro" id="IPR001320">
    <property type="entry name" value="Iontro_rcpt_C"/>
</dbReference>
<keyword evidence="3" id="KW-0813">Transport</keyword>
<evidence type="ECO:0000256" key="9">
    <source>
        <dbReference type="ARBA" id="ARBA00023170"/>
    </source>
</evidence>
<keyword evidence="12" id="KW-0407">Ion channel</keyword>
<dbReference type="SUPFAM" id="SSF53850">
    <property type="entry name" value="Periplasmic binding protein-like II"/>
    <property type="match status" value="1"/>
</dbReference>
<dbReference type="Pfam" id="PF10613">
    <property type="entry name" value="Lig_chan-Glu_bd"/>
    <property type="match status" value="1"/>
</dbReference>
<keyword evidence="11" id="KW-1071">Ligand-gated ion channel</keyword>
<gene>
    <name evidence="16" type="ORF">Pcinc_004550</name>
</gene>
<dbReference type="InterPro" id="IPR019594">
    <property type="entry name" value="Glu/Gly-bd"/>
</dbReference>
<keyword evidence="8 13" id="KW-0472">Membrane</keyword>
<dbReference type="Gene3D" id="3.40.190.10">
    <property type="entry name" value="Periplasmic binding protein-like II"/>
    <property type="match status" value="1"/>
</dbReference>
<organism evidence="16 17">
    <name type="scientific">Petrolisthes cinctipes</name>
    <name type="common">Flat porcelain crab</name>
    <dbReference type="NCBI Taxonomy" id="88211"/>
    <lineage>
        <taxon>Eukaryota</taxon>
        <taxon>Metazoa</taxon>
        <taxon>Ecdysozoa</taxon>
        <taxon>Arthropoda</taxon>
        <taxon>Crustacea</taxon>
        <taxon>Multicrustacea</taxon>
        <taxon>Malacostraca</taxon>
        <taxon>Eumalacostraca</taxon>
        <taxon>Eucarida</taxon>
        <taxon>Decapoda</taxon>
        <taxon>Pleocyemata</taxon>
        <taxon>Anomura</taxon>
        <taxon>Galatheoidea</taxon>
        <taxon>Porcellanidae</taxon>
        <taxon>Petrolisthes</taxon>
    </lineage>
</organism>
<evidence type="ECO:0000256" key="7">
    <source>
        <dbReference type="ARBA" id="ARBA00023065"/>
    </source>
</evidence>
<keyword evidence="9" id="KW-0675">Receptor</keyword>
<keyword evidence="6 13" id="KW-1133">Transmembrane helix</keyword>
<feature type="transmembrane region" description="Helical" evidence="13">
    <location>
        <begin position="234"/>
        <end position="254"/>
    </location>
</feature>
<keyword evidence="10" id="KW-0325">Glycoprotein</keyword>
<keyword evidence="5 13" id="KW-0812">Transmembrane</keyword>
<feature type="domain" description="Ionotropic glutamate receptor L-glutamate and glycine-binding" evidence="15">
    <location>
        <begin position="121"/>
        <end position="183"/>
    </location>
</feature>
<evidence type="ECO:0000313" key="16">
    <source>
        <dbReference type="EMBL" id="KAK3891550.1"/>
    </source>
</evidence>
<evidence type="ECO:0000256" key="8">
    <source>
        <dbReference type="ARBA" id="ARBA00023136"/>
    </source>
</evidence>
<keyword evidence="4" id="KW-1003">Cell membrane</keyword>
<proteinExistence type="inferred from homology"/>
<evidence type="ECO:0000256" key="11">
    <source>
        <dbReference type="ARBA" id="ARBA00023286"/>
    </source>
</evidence>
<evidence type="ECO:0000259" key="14">
    <source>
        <dbReference type="SMART" id="SM00079"/>
    </source>
</evidence>
<evidence type="ECO:0000256" key="13">
    <source>
        <dbReference type="SAM" id="Phobius"/>
    </source>
</evidence>
<dbReference type="Pfam" id="PF00060">
    <property type="entry name" value="Lig_chan"/>
    <property type="match status" value="1"/>
</dbReference>
<comment type="similarity">
    <text evidence="2">Belongs to the glutamate-gated ion channel (TC 1.A.10.1) family.</text>
</comment>
<comment type="subcellular location">
    <subcellularLocation>
        <location evidence="1">Cell membrane</location>
        <topology evidence="1">Multi-pass membrane protein</topology>
    </subcellularLocation>
</comment>
<reference evidence="16" key="1">
    <citation type="submission" date="2023-10" db="EMBL/GenBank/DDBJ databases">
        <title>Genome assemblies of two species of porcelain crab, Petrolisthes cinctipes and Petrolisthes manimaculis (Anomura: Porcellanidae).</title>
        <authorList>
            <person name="Angst P."/>
        </authorList>
    </citation>
    <scope>NUCLEOTIDE SEQUENCE</scope>
    <source>
        <strain evidence="16">PB745_01</strain>
        <tissue evidence="16">Gill</tissue>
    </source>
</reference>
<dbReference type="Gene3D" id="1.10.287.70">
    <property type="match status" value="1"/>
</dbReference>
<keyword evidence="17" id="KW-1185">Reference proteome</keyword>
<feature type="transmembrane region" description="Helical" evidence="13">
    <location>
        <begin position="297"/>
        <end position="317"/>
    </location>
</feature>